<organism evidence="1 2">
    <name type="scientific">Opisthorchis viverrini</name>
    <name type="common">Southeast Asian liver fluke</name>
    <dbReference type="NCBI Taxonomy" id="6198"/>
    <lineage>
        <taxon>Eukaryota</taxon>
        <taxon>Metazoa</taxon>
        <taxon>Spiralia</taxon>
        <taxon>Lophotrochozoa</taxon>
        <taxon>Platyhelminthes</taxon>
        <taxon>Trematoda</taxon>
        <taxon>Digenea</taxon>
        <taxon>Opisthorchiida</taxon>
        <taxon>Opisthorchiata</taxon>
        <taxon>Opisthorchiidae</taxon>
        <taxon>Opisthorchis</taxon>
    </lineage>
</organism>
<protein>
    <submittedName>
        <fullName evidence="1">Uncharacterized protein</fullName>
    </submittedName>
</protein>
<dbReference type="AlphaFoldDB" id="A0A074ZD48"/>
<evidence type="ECO:0000313" key="1">
    <source>
        <dbReference type="EMBL" id="KER21120.1"/>
    </source>
</evidence>
<dbReference type="OrthoDB" id="10250282at2759"/>
<name>A0A074ZD48_OPIVI</name>
<dbReference type="Proteomes" id="UP000054324">
    <property type="component" value="Unassembled WGS sequence"/>
</dbReference>
<dbReference type="GeneID" id="20324648"/>
<dbReference type="RefSeq" id="XP_009175126.1">
    <property type="nucleotide sequence ID" value="XM_009176862.1"/>
</dbReference>
<reference evidence="1 2" key="1">
    <citation type="submission" date="2013-11" db="EMBL/GenBank/DDBJ databases">
        <title>Opisthorchis viverrini - life in the bile duct.</title>
        <authorList>
            <person name="Young N.D."/>
            <person name="Nagarajan N."/>
            <person name="Lin S.J."/>
            <person name="Korhonen P.K."/>
            <person name="Jex A.R."/>
            <person name="Hall R.S."/>
            <person name="Safavi-Hemami H."/>
            <person name="Kaewkong W."/>
            <person name="Bertrand D."/>
            <person name="Gao S."/>
            <person name="Seet Q."/>
            <person name="Wongkham S."/>
            <person name="Teh B.T."/>
            <person name="Wongkham C."/>
            <person name="Intapan P.M."/>
            <person name="Maleewong W."/>
            <person name="Yang X."/>
            <person name="Hu M."/>
            <person name="Wang Z."/>
            <person name="Hofmann A."/>
            <person name="Sternberg P.W."/>
            <person name="Tan P."/>
            <person name="Wang J."/>
            <person name="Gasser R.B."/>
        </authorList>
    </citation>
    <scope>NUCLEOTIDE SEQUENCE [LARGE SCALE GENOMIC DNA]</scope>
</reference>
<evidence type="ECO:0000313" key="2">
    <source>
        <dbReference type="Proteomes" id="UP000054324"/>
    </source>
</evidence>
<sequence>MAQVVSVNLLTGRSVVRIRPLPFNFPCLGFGNLTVSQPFQGNIQLLVSTTWLKWLESEFTDRKVCGSNPTFVSRFPCLDLGDLAVSQPSCFLRVAWQLGTGMVLRLDDFFSGLLIAKARELYKRLTPTLLQIRDYDDDGLRTPISLLTTYQTLLALVGYKNGISVYGARRLHLWVHTLLG</sequence>
<proteinExistence type="predicted"/>
<accession>A0A074ZD48</accession>
<keyword evidence="2" id="KW-1185">Reference proteome</keyword>
<dbReference type="KEGG" id="ovi:T265_10480"/>
<gene>
    <name evidence="1" type="ORF">T265_10480</name>
</gene>
<dbReference type="EMBL" id="KL596992">
    <property type="protein sequence ID" value="KER21120.1"/>
    <property type="molecule type" value="Genomic_DNA"/>
</dbReference>
<dbReference type="CTD" id="20324648"/>